<sequence>MTYDLYPSAELAALRARFTDYQVCAFHDQHGRPYLCAVLFPEHLDSGLPVLITATSIAALGARLAAIRDLHTSQKAVPAIRNSSRRHGGPEADGGQGGSIPASPPSAPDADLTRRLRDAICTLRDRGLLPRWQPSQSLLSSPAPVSVPAQSPTPVPAQRLPVERTDQD</sequence>
<dbReference type="EMBL" id="PYGA01000019">
    <property type="protein sequence ID" value="PSK91770.1"/>
    <property type="molecule type" value="Genomic_DNA"/>
</dbReference>
<feature type="region of interest" description="Disordered" evidence="1">
    <location>
        <begin position="133"/>
        <end position="168"/>
    </location>
</feature>
<dbReference type="RefSeq" id="WP_106585438.1">
    <property type="nucleotide sequence ID" value="NZ_PYGA01000019.1"/>
</dbReference>
<feature type="compositionally biased region" description="Low complexity" evidence="1">
    <location>
        <begin position="133"/>
        <end position="158"/>
    </location>
</feature>
<proteinExistence type="predicted"/>
<name>A0A2P8D3H7_9ACTN</name>
<evidence type="ECO:0000313" key="2">
    <source>
        <dbReference type="EMBL" id="PSK91770.1"/>
    </source>
</evidence>
<keyword evidence="3" id="KW-1185">Reference proteome</keyword>
<gene>
    <name evidence="2" type="ORF">CLV63_11951</name>
</gene>
<accession>A0A2P8D3H7</accession>
<dbReference type="OrthoDB" id="3436779at2"/>
<protein>
    <submittedName>
        <fullName evidence="2">Uncharacterized protein</fullName>
    </submittedName>
</protein>
<organism evidence="2 3">
    <name type="scientific">Murinocardiopsis flavida</name>
    <dbReference type="NCBI Taxonomy" id="645275"/>
    <lineage>
        <taxon>Bacteria</taxon>
        <taxon>Bacillati</taxon>
        <taxon>Actinomycetota</taxon>
        <taxon>Actinomycetes</taxon>
        <taxon>Streptosporangiales</taxon>
        <taxon>Nocardiopsidaceae</taxon>
        <taxon>Murinocardiopsis</taxon>
    </lineage>
</organism>
<evidence type="ECO:0000313" key="3">
    <source>
        <dbReference type="Proteomes" id="UP000240542"/>
    </source>
</evidence>
<dbReference type="AlphaFoldDB" id="A0A2P8D3H7"/>
<reference evidence="2 3" key="1">
    <citation type="submission" date="2018-03" db="EMBL/GenBank/DDBJ databases">
        <title>Genomic Encyclopedia of Archaeal and Bacterial Type Strains, Phase II (KMG-II): from individual species to whole genera.</title>
        <authorList>
            <person name="Goeker M."/>
        </authorList>
    </citation>
    <scope>NUCLEOTIDE SEQUENCE [LARGE SCALE GENOMIC DNA]</scope>
    <source>
        <strain evidence="2 3">DSM 45312</strain>
    </source>
</reference>
<comment type="caution">
    <text evidence="2">The sequence shown here is derived from an EMBL/GenBank/DDBJ whole genome shotgun (WGS) entry which is preliminary data.</text>
</comment>
<evidence type="ECO:0000256" key="1">
    <source>
        <dbReference type="SAM" id="MobiDB-lite"/>
    </source>
</evidence>
<feature type="region of interest" description="Disordered" evidence="1">
    <location>
        <begin position="74"/>
        <end position="111"/>
    </location>
</feature>
<dbReference type="Proteomes" id="UP000240542">
    <property type="component" value="Unassembled WGS sequence"/>
</dbReference>